<dbReference type="EMBL" id="JBBWUH010000001">
    <property type="protein sequence ID" value="KAK8177480.1"/>
    <property type="molecule type" value="Genomic_DNA"/>
</dbReference>
<organism evidence="2 3">
    <name type="scientific">Phyllosticta citrichinensis</name>
    <dbReference type="NCBI Taxonomy" id="1130410"/>
    <lineage>
        <taxon>Eukaryota</taxon>
        <taxon>Fungi</taxon>
        <taxon>Dikarya</taxon>
        <taxon>Ascomycota</taxon>
        <taxon>Pezizomycotina</taxon>
        <taxon>Dothideomycetes</taxon>
        <taxon>Dothideomycetes incertae sedis</taxon>
        <taxon>Botryosphaeriales</taxon>
        <taxon>Phyllostictaceae</taxon>
        <taxon>Phyllosticta</taxon>
    </lineage>
</organism>
<comment type="caution">
    <text evidence="2">The sequence shown here is derived from an EMBL/GenBank/DDBJ whole genome shotgun (WGS) entry which is preliminary data.</text>
</comment>
<feature type="region of interest" description="Disordered" evidence="1">
    <location>
        <begin position="60"/>
        <end position="88"/>
    </location>
</feature>
<feature type="region of interest" description="Disordered" evidence="1">
    <location>
        <begin position="422"/>
        <end position="504"/>
    </location>
</feature>
<name>A0ABR1Y7S2_9PEZI</name>
<keyword evidence="3" id="KW-1185">Reference proteome</keyword>
<feature type="region of interest" description="Disordered" evidence="1">
    <location>
        <begin position="161"/>
        <end position="192"/>
    </location>
</feature>
<protein>
    <submittedName>
        <fullName evidence="2">Uncharacterized protein</fullName>
    </submittedName>
</protein>
<feature type="compositionally biased region" description="Basic and acidic residues" evidence="1">
    <location>
        <begin position="422"/>
        <end position="441"/>
    </location>
</feature>
<evidence type="ECO:0000313" key="3">
    <source>
        <dbReference type="Proteomes" id="UP001456524"/>
    </source>
</evidence>
<sequence>MTTPSSPVARGINHPLDQTLCHSPSCSACKTCVQLSFPDSRVLAVAFAALPRRASFLRDHTPQNRRSDNIPVKTTRANVSPPSPRRGRSRIKLFTARPLSLEQSYFSHNDTTTMKPERGVKGAVLAGEIGLTTLDKHPSILPCRPQRRASPLEDVALDQSPQSNTHIEFGLRDTGSLDSAPRTGFKTEKRGRGGSLSVLATEADSLLALGWRCVVHIWSGNALPPGSNQRRSPGPANMDTNFRTSVMEMLPKHPKPLRPVIANAHKASLNASPPAPDPIPSPSRIATRSFIARRTTSLHIPICLLRGKNEVARLQLTMMQFVGAGSRPRSCGASFETPEPPLGRLDPFAAMLSLQSAASRARMHRLGSFLYHVSPCWDPVEQRAPEDDGSNTLSRDKVDRCERLAGPRTRIRMPFVCRGHEDGGNKACVPDRTKSSLDKTTWDNPSKRQRPHIPRTHRENEEDMAGFSASQHDGVPAQMSSGRSSSNTCTTQSSGTFSWPVSGSTMPLSSDLQSRCITNIRWRLPLNCRMAPSHDRTLHRLSNSTPHVLLVKVCDQASRVDQFPFIEKLRQAICHSFYGAGPRSTRALKLHHLPSPEQAANWTQETKDAN</sequence>
<gene>
    <name evidence="2" type="ORF">IWX90DRAFT_410921</name>
</gene>
<feature type="compositionally biased region" description="Polar residues" evidence="1">
    <location>
        <begin position="478"/>
        <end position="504"/>
    </location>
</feature>
<dbReference type="Proteomes" id="UP001456524">
    <property type="component" value="Unassembled WGS sequence"/>
</dbReference>
<accession>A0ABR1Y7S2</accession>
<reference evidence="2 3" key="1">
    <citation type="journal article" date="2022" name="G3 (Bethesda)">
        <title>Enemy or ally: a genomic approach to elucidate the lifestyle of Phyllosticta citrichinaensis.</title>
        <authorList>
            <person name="Buijs V.A."/>
            <person name="Groenewald J.Z."/>
            <person name="Haridas S."/>
            <person name="LaButti K.M."/>
            <person name="Lipzen A."/>
            <person name="Martin F.M."/>
            <person name="Barry K."/>
            <person name="Grigoriev I.V."/>
            <person name="Crous P.W."/>
            <person name="Seidl M.F."/>
        </authorList>
    </citation>
    <scope>NUCLEOTIDE SEQUENCE [LARGE SCALE GENOMIC DNA]</scope>
    <source>
        <strain evidence="2 3">CBS 129764</strain>
    </source>
</reference>
<proteinExistence type="predicted"/>
<evidence type="ECO:0000256" key="1">
    <source>
        <dbReference type="SAM" id="MobiDB-lite"/>
    </source>
</evidence>
<evidence type="ECO:0000313" key="2">
    <source>
        <dbReference type="EMBL" id="KAK8177480.1"/>
    </source>
</evidence>